<feature type="transmembrane region" description="Helical" evidence="1">
    <location>
        <begin position="26"/>
        <end position="43"/>
    </location>
</feature>
<sequence length="107" mass="12396">MTHLPNRVYLHRKKINKRFPKNPRHFVDRLVLIMAVVTPLMTVPQVLQVWVDRQVAGLSLATWGTYAFSSLLWLIYGVKHKDKPIVLVNGLMLVCNFLVTVGVIFWQ</sequence>
<keyword evidence="1" id="KW-1133">Transmembrane helix</keyword>
<evidence type="ECO:0000313" key="3">
    <source>
        <dbReference type="Proteomes" id="UP000176480"/>
    </source>
</evidence>
<dbReference type="STRING" id="1802067.A2966_00955"/>
<keyword evidence="1" id="KW-0812">Transmembrane</keyword>
<dbReference type="EMBL" id="MGAR01000034">
    <property type="protein sequence ID" value="OGK51192.1"/>
    <property type="molecule type" value="Genomic_DNA"/>
</dbReference>
<proteinExistence type="predicted"/>
<organism evidence="2 3">
    <name type="scientific">Candidatus Roizmanbacteria bacterium RIFCSPLOWO2_01_FULL_41_22</name>
    <dbReference type="NCBI Taxonomy" id="1802067"/>
    <lineage>
        <taxon>Bacteria</taxon>
        <taxon>Candidatus Roizmaniibacteriota</taxon>
    </lineage>
</organism>
<evidence type="ECO:0008006" key="4">
    <source>
        <dbReference type="Google" id="ProtNLM"/>
    </source>
</evidence>
<dbReference type="Gene3D" id="1.20.1280.290">
    <property type="match status" value="1"/>
</dbReference>
<evidence type="ECO:0000313" key="2">
    <source>
        <dbReference type="EMBL" id="OGK51192.1"/>
    </source>
</evidence>
<dbReference type="AlphaFoldDB" id="A0A1F7J6E3"/>
<reference evidence="2 3" key="1">
    <citation type="journal article" date="2016" name="Nat. Commun.">
        <title>Thousands of microbial genomes shed light on interconnected biogeochemical processes in an aquifer system.</title>
        <authorList>
            <person name="Anantharaman K."/>
            <person name="Brown C.T."/>
            <person name="Hug L.A."/>
            <person name="Sharon I."/>
            <person name="Castelle C.J."/>
            <person name="Probst A.J."/>
            <person name="Thomas B.C."/>
            <person name="Singh A."/>
            <person name="Wilkins M.J."/>
            <person name="Karaoz U."/>
            <person name="Brodie E.L."/>
            <person name="Williams K.H."/>
            <person name="Hubbard S.S."/>
            <person name="Banfield J.F."/>
        </authorList>
    </citation>
    <scope>NUCLEOTIDE SEQUENCE [LARGE SCALE GENOMIC DNA]</scope>
</reference>
<comment type="caution">
    <text evidence="2">The sequence shown here is derived from an EMBL/GenBank/DDBJ whole genome shotgun (WGS) entry which is preliminary data.</text>
</comment>
<feature type="transmembrane region" description="Helical" evidence="1">
    <location>
        <begin position="85"/>
        <end position="106"/>
    </location>
</feature>
<evidence type="ECO:0000256" key="1">
    <source>
        <dbReference type="SAM" id="Phobius"/>
    </source>
</evidence>
<gene>
    <name evidence="2" type="ORF">A2966_00955</name>
</gene>
<dbReference type="Proteomes" id="UP000176480">
    <property type="component" value="Unassembled WGS sequence"/>
</dbReference>
<dbReference type="Pfam" id="PF03083">
    <property type="entry name" value="MtN3_slv"/>
    <property type="match status" value="1"/>
</dbReference>
<dbReference type="InterPro" id="IPR004316">
    <property type="entry name" value="SWEET_rpt"/>
</dbReference>
<feature type="transmembrane region" description="Helical" evidence="1">
    <location>
        <begin position="55"/>
        <end position="78"/>
    </location>
</feature>
<keyword evidence="1" id="KW-0472">Membrane</keyword>
<protein>
    <recommendedName>
        <fullName evidence="4">MtN3 and saliva related transmembrane protein</fullName>
    </recommendedName>
</protein>
<accession>A0A1F7J6E3</accession>
<dbReference type="GO" id="GO:0016020">
    <property type="term" value="C:membrane"/>
    <property type="evidence" value="ECO:0007669"/>
    <property type="project" value="InterPro"/>
</dbReference>
<name>A0A1F7J6E3_9BACT</name>